<sequence>MTQCVEFPVRSTDNFVSYVTTFLVTPILFGFGILGNLLIIVVLNRRYLRKENPVYVYLTALATVDLLALGCKTLSAVRQTESLGLETTYSWSLTVADTVSSAAGDVFRHAATWLLAVGLVAAYVVQARDGKRPTPRWTRISASRIVVFVLVVFAAIVDMPGFFELQVVEVKGHCFSEMTLWTHNYSSLGGATMQLRAFDSVYPSVVSGLNVVLPFFVLLVFTLVVFLLHYGGVNVAGRKVALRTPRDEEERQFQVHASLVLAAFLFLLLRLPDAVLQMVAGSYSPAVRNGSVFRSVSLLAGCLYVASLSAQFVIYIVFNADFRKTFRRTFCYACNTHDAYFESPLCCSQCCCCGGDQRQPSLDAKAETMKNGKASAIPTEQLLWV</sequence>
<evidence type="ECO:0000313" key="7">
    <source>
        <dbReference type="EMBL" id="KAK2173537.1"/>
    </source>
</evidence>
<dbReference type="AlphaFoldDB" id="A0AAD9KLU2"/>
<dbReference type="GO" id="GO:0016020">
    <property type="term" value="C:membrane"/>
    <property type="evidence" value="ECO:0007669"/>
    <property type="project" value="UniProtKB-SubCell"/>
</dbReference>
<dbReference type="Gene3D" id="1.20.1070.10">
    <property type="entry name" value="Rhodopsin 7-helix transmembrane proteins"/>
    <property type="match status" value="1"/>
</dbReference>
<evidence type="ECO:0000256" key="5">
    <source>
        <dbReference type="SAM" id="Phobius"/>
    </source>
</evidence>
<keyword evidence="2 5" id="KW-0812">Transmembrane</keyword>
<keyword evidence="3 5" id="KW-1133">Transmembrane helix</keyword>
<evidence type="ECO:0000256" key="4">
    <source>
        <dbReference type="ARBA" id="ARBA00023136"/>
    </source>
</evidence>
<evidence type="ECO:0000256" key="3">
    <source>
        <dbReference type="ARBA" id="ARBA00022989"/>
    </source>
</evidence>
<evidence type="ECO:0000313" key="8">
    <source>
        <dbReference type="Proteomes" id="UP001209878"/>
    </source>
</evidence>
<dbReference type="EMBL" id="JAODUO010000867">
    <property type="protein sequence ID" value="KAK2173537.1"/>
    <property type="molecule type" value="Genomic_DNA"/>
</dbReference>
<gene>
    <name evidence="7" type="ORF">NP493_868g01001</name>
</gene>
<feature type="transmembrane region" description="Helical" evidence="5">
    <location>
        <begin position="253"/>
        <end position="272"/>
    </location>
</feature>
<evidence type="ECO:0000256" key="2">
    <source>
        <dbReference type="ARBA" id="ARBA00022692"/>
    </source>
</evidence>
<dbReference type="PANTHER" id="PTHR46641:SF2">
    <property type="entry name" value="FMRFAMIDE RECEPTOR"/>
    <property type="match status" value="1"/>
</dbReference>
<feature type="transmembrane region" description="Helical" evidence="5">
    <location>
        <begin position="106"/>
        <end position="125"/>
    </location>
</feature>
<evidence type="ECO:0000256" key="1">
    <source>
        <dbReference type="ARBA" id="ARBA00004370"/>
    </source>
</evidence>
<evidence type="ECO:0000259" key="6">
    <source>
        <dbReference type="PROSITE" id="PS50262"/>
    </source>
</evidence>
<dbReference type="Pfam" id="PF10324">
    <property type="entry name" value="7TM_GPCR_Srw"/>
    <property type="match status" value="1"/>
</dbReference>
<dbReference type="InterPro" id="IPR019427">
    <property type="entry name" value="7TM_GPCR_serpentine_rcpt_Srw"/>
</dbReference>
<name>A0AAD9KLU2_RIDPI</name>
<dbReference type="InterPro" id="IPR052954">
    <property type="entry name" value="GPCR-Ligand_Int"/>
</dbReference>
<dbReference type="Proteomes" id="UP001209878">
    <property type="component" value="Unassembled WGS sequence"/>
</dbReference>
<organism evidence="7 8">
    <name type="scientific">Ridgeia piscesae</name>
    <name type="common">Tubeworm</name>
    <dbReference type="NCBI Taxonomy" id="27915"/>
    <lineage>
        <taxon>Eukaryota</taxon>
        <taxon>Metazoa</taxon>
        <taxon>Spiralia</taxon>
        <taxon>Lophotrochozoa</taxon>
        <taxon>Annelida</taxon>
        <taxon>Polychaeta</taxon>
        <taxon>Sedentaria</taxon>
        <taxon>Canalipalpata</taxon>
        <taxon>Sabellida</taxon>
        <taxon>Siboglinidae</taxon>
        <taxon>Ridgeia</taxon>
    </lineage>
</organism>
<dbReference type="PROSITE" id="PS50262">
    <property type="entry name" value="G_PROTEIN_RECEP_F1_2"/>
    <property type="match status" value="1"/>
</dbReference>
<feature type="transmembrane region" description="Helical" evidence="5">
    <location>
        <begin position="15"/>
        <end position="43"/>
    </location>
</feature>
<keyword evidence="8" id="KW-1185">Reference proteome</keyword>
<feature type="transmembrane region" description="Helical" evidence="5">
    <location>
        <begin position="292"/>
        <end position="318"/>
    </location>
</feature>
<comment type="subcellular location">
    <subcellularLocation>
        <location evidence="1">Membrane</location>
    </subcellularLocation>
</comment>
<reference evidence="7" key="1">
    <citation type="journal article" date="2023" name="Mol. Biol. Evol.">
        <title>Third-Generation Sequencing Reveals the Adaptive Role of the Epigenome in Three Deep-Sea Polychaetes.</title>
        <authorList>
            <person name="Perez M."/>
            <person name="Aroh O."/>
            <person name="Sun Y."/>
            <person name="Lan Y."/>
            <person name="Juniper S.K."/>
            <person name="Young C.R."/>
            <person name="Angers B."/>
            <person name="Qian P.Y."/>
        </authorList>
    </citation>
    <scope>NUCLEOTIDE SEQUENCE</scope>
    <source>
        <strain evidence="7">R07B-5</strain>
    </source>
</reference>
<dbReference type="InterPro" id="IPR017452">
    <property type="entry name" value="GPCR_Rhodpsn_7TM"/>
</dbReference>
<proteinExistence type="predicted"/>
<feature type="transmembrane region" description="Helical" evidence="5">
    <location>
        <begin position="55"/>
        <end position="77"/>
    </location>
</feature>
<keyword evidence="4 5" id="KW-0472">Membrane</keyword>
<protein>
    <recommendedName>
        <fullName evidence="6">G-protein coupled receptors family 1 profile domain-containing protein</fullName>
    </recommendedName>
</protein>
<feature type="transmembrane region" description="Helical" evidence="5">
    <location>
        <begin position="211"/>
        <end position="232"/>
    </location>
</feature>
<comment type="caution">
    <text evidence="7">The sequence shown here is derived from an EMBL/GenBank/DDBJ whole genome shotgun (WGS) entry which is preliminary data.</text>
</comment>
<dbReference type="PANTHER" id="PTHR46641">
    <property type="entry name" value="FMRFAMIDE RECEPTOR-RELATED"/>
    <property type="match status" value="1"/>
</dbReference>
<dbReference type="GO" id="GO:0008528">
    <property type="term" value="F:G protein-coupled peptide receptor activity"/>
    <property type="evidence" value="ECO:0007669"/>
    <property type="project" value="InterPro"/>
</dbReference>
<feature type="domain" description="G-protein coupled receptors family 1 profile" evidence="6">
    <location>
        <begin position="35"/>
        <end position="315"/>
    </location>
</feature>
<dbReference type="SUPFAM" id="SSF81321">
    <property type="entry name" value="Family A G protein-coupled receptor-like"/>
    <property type="match status" value="1"/>
</dbReference>
<accession>A0AAD9KLU2</accession>
<feature type="transmembrane region" description="Helical" evidence="5">
    <location>
        <begin position="145"/>
        <end position="163"/>
    </location>
</feature>